<comment type="similarity">
    <text evidence="2 3">Belongs to the small heat shock protein (HSP20) family.</text>
</comment>
<dbReference type="AlphaFoldDB" id="A0A4V3XG88"/>
<comment type="caution">
    <text evidence="6">The sequence shown here is derived from an EMBL/GenBank/DDBJ whole genome shotgun (WGS) entry which is preliminary data.</text>
</comment>
<evidence type="ECO:0000256" key="2">
    <source>
        <dbReference type="PROSITE-ProRule" id="PRU00285"/>
    </source>
</evidence>
<dbReference type="InterPro" id="IPR008978">
    <property type="entry name" value="HSP20-like_chaperone"/>
</dbReference>
<dbReference type="CDD" id="cd06464">
    <property type="entry name" value="ACD_sHsps-like"/>
    <property type="match status" value="1"/>
</dbReference>
<evidence type="ECO:0000259" key="5">
    <source>
        <dbReference type="PROSITE" id="PS01031"/>
    </source>
</evidence>
<dbReference type="Pfam" id="PF00011">
    <property type="entry name" value="HSP20"/>
    <property type="match status" value="1"/>
</dbReference>
<dbReference type="EMBL" id="SGPL01000021">
    <property type="protein sequence ID" value="THH20463.1"/>
    <property type="molecule type" value="Genomic_DNA"/>
</dbReference>
<feature type="domain" description="SHSP" evidence="5">
    <location>
        <begin position="60"/>
        <end position="181"/>
    </location>
</feature>
<evidence type="ECO:0000256" key="1">
    <source>
        <dbReference type="ARBA" id="ARBA00023016"/>
    </source>
</evidence>
<protein>
    <recommendedName>
        <fullName evidence="5">SHSP domain-containing protein</fullName>
    </recommendedName>
</protein>
<dbReference type="Gene3D" id="2.60.40.790">
    <property type="match status" value="1"/>
</dbReference>
<feature type="compositionally biased region" description="Polar residues" evidence="4">
    <location>
        <begin position="7"/>
        <end position="19"/>
    </location>
</feature>
<dbReference type="Proteomes" id="UP000310158">
    <property type="component" value="Unassembled WGS sequence"/>
</dbReference>
<accession>A0A4V3XG88</accession>
<evidence type="ECO:0000256" key="3">
    <source>
        <dbReference type="RuleBase" id="RU003616"/>
    </source>
</evidence>
<feature type="region of interest" description="Disordered" evidence="4">
    <location>
        <begin position="1"/>
        <end position="24"/>
    </location>
</feature>
<proteinExistence type="inferred from homology"/>
<dbReference type="InterPro" id="IPR002068">
    <property type="entry name" value="A-crystallin/Hsp20_dom"/>
</dbReference>
<evidence type="ECO:0000256" key="4">
    <source>
        <dbReference type="SAM" id="MobiDB-lite"/>
    </source>
</evidence>
<feature type="compositionally biased region" description="Low complexity" evidence="4">
    <location>
        <begin position="175"/>
        <end position="192"/>
    </location>
</feature>
<organism evidence="6 7">
    <name type="scientific">Bondarzewia mesenterica</name>
    <dbReference type="NCBI Taxonomy" id="1095465"/>
    <lineage>
        <taxon>Eukaryota</taxon>
        <taxon>Fungi</taxon>
        <taxon>Dikarya</taxon>
        <taxon>Basidiomycota</taxon>
        <taxon>Agaricomycotina</taxon>
        <taxon>Agaricomycetes</taxon>
        <taxon>Russulales</taxon>
        <taxon>Bondarzewiaceae</taxon>
        <taxon>Bondarzewia</taxon>
    </lineage>
</organism>
<keyword evidence="7" id="KW-1185">Reference proteome</keyword>
<feature type="region of interest" description="Disordered" evidence="4">
    <location>
        <begin position="164"/>
        <end position="192"/>
    </location>
</feature>
<dbReference type="PANTHER" id="PTHR11527">
    <property type="entry name" value="HEAT-SHOCK PROTEIN 20 FAMILY MEMBER"/>
    <property type="match status" value="1"/>
</dbReference>
<keyword evidence="1" id="KW-0346">Stress response</keyword>
<dbReference type="PROSITE" id="PS01031">
    <property type="entry name" value="SHSP"/>
    <property type="match status" value="1"/>
</dbReference>
<sequence length="192" mass="21373">MTVHFSPVTSPATQKMTDNPNRRQVDAEDYYRRFDRSLAKRYVQLVLAHRRRTAALRTGVSTEPLQPRMEICDAPDSPVITAVFELPGLRKDEIGVHITPMGRLTISGERRRPPLLNNESEGLPRYPVRELKYGRFERTVEVPPGLEVKDISANLADGMLSVSWPRHSPSATQVSQSGSASALASSSTQPHS</sequence>
<evidence type="ECO:0000313" key="7">
    <source>
        <dbReference type="Proteomes" id="UP000310158"/>
    </source>
</evidence>
<dbReference type="OrthoDB" id="1431247at2759"/>
<gene>
    <name evidence="6" type="ORF">EW146_g912</name>
</gene>
<evidence type="ECO:0000313" key="6">
    <source>
        <dbReference type="EMBL" id="THH20463.1"/>
    </source>
</evidence>
<dbReference type="InterPro" id="IPR031107">
    <property type="entry name" value="Small_HSP"/>
</dbReference>
<dbReference type="SUPFAM" id="SSF49764">
    <property type="entry name" value="HSP20-like chaperones"/>
    <property type="match status" value="1"/>
</dbReference>
<name>A0A4V3XG88_9AGAM</name>
<reference evidence="6 7" key="1">
    <citation type="submission" date="2019-02" db="EMBL/GenBank/DDBJ databases">
        <title>Genome sequencing of the rare red list fungi Bondarzewia mesenterica.</title>
        <authorList>
            <person name="Buettner E."/>
            <person name="Kellner H."/>
        </authorList>
    </citation>
    <scope>NUCLEOTIDE SEQUENCE [LARGE SCALE GENOMIC DNA]</scope>
    <source>
        <strain evidence="6 7">DSM 108281</strain>
    </source>
</reference>